<evidence type="ECO:0000313" key="2">
    <source>
        <dbReference type="Proteomes" id="UP001589798"/>
    </source>
</evidence>
<dbReference type="RefSeq" id="WP_379487750.1">
    <property type="nucleotide sequence ID" value="NZ_JBHLWK010000013.1"/>
</dbReference>
<organism evidence="1 2">
    <name type="scientific">Novosphingobium soli</name>
    <dbReference type="NCBI Taxonomy" id="574956"/>
    <lineage>
        <taxon>Bacteria</taxon>
        <taxon>Pseudomonadati</taxon>
        <taxon>Pseudomonadota</taxon>
        <taxon>Alphaproteobacteria</taxon>
        <taxon>Sphingomonadales</taxon>
        <taxon>Sphingomonadaceae</taxon>
        <taxon>Novosphingobium</taxon>
    </lineage>
</organism>
<dbReference type="Proteomes" id="UP001589798">
    <property type="component" value="Unassembled WGS sequence"/>
</dbReference>
<name>A0ABV6CXL6_9SPHN</name>
<evidence type="ECO:0000313" key="1">
    <source>
        <dbReference type="EMBL" id="MFC0204996.1"/>
    </source>
</evidence>
<comment type="caution">
    <text evidence="1">The sequence shown here is derived from an EMBL/GenBank/DDBJ whole genome shotgun (WGS) entry which is preliminary data.</text>
</comment>
<accession>A0ABV6CXL6</accession>
<proteinExistence type="predicted"/>
<sequence>MTLIPYQILTKSLMAMSPGSDRWGRVVRRLESIWTSPYPEMVVGSWDPKTATGQQVPSKLVWVRLDEFDMLDRRGIRYLFDIAAERLVAAYVISQGKNAVTRKGEPDDRLAGHPLHNSLLFDRGHTIAHTLGGGADINIVPQNSKVNRSGRKDLPTGFRTLERRAVETPGSLYFVRWLYNGATGGQQVPTSVEQGLLLPMRAPEVYTFAN</sequence>
<keyword evidence="2" id="KW-1185">Reference proteome</keyword>
<dbReference type="EMBL" id="JBHLWK010000013">
    <property type="protein sequence ID" value="MFC0204996.1"/>
    <property type="molecule type" value="Genomic_DNA"/>
</dbReference>
<gene>
    <name evidence="1" type="ORF">ACFFJC_12000</name>
</gene>
<protein>
    <submittedName>
        <fullName evidence="1">Uncharacterized protein</fullName>
    </submittedName>
</protein>
<reference evidence="1 2" key="1">
    <citation type="submission" date="2024-09" db="EMBL/GenBank/DDBJ databases">
        <authorList>
            <person name="Sun Q."/>
            <person name="Mori K."/>
        </authorList>
    </citation>
    <scope>NUCLEOTIDE SEQUENCE [LARGE SCALE GENOMIC DNA]</scope>
    <source>
        <strain evidence="1 2">CCM 7706</strain>
    </source>
</reference>